<dbReference type="Proteomes" id="UP000023842">
    <property type="component" value="Unassembled WGS sequence"/>
</dbReference>
<dbReference type="EMBL" id="JFJN01000009">
    <property type="protein sequence ID" value="EZH83502.1"/>
    <property type="molecule type" value="Genomic_DNA"/>
</dbReference>
<organism evidence="1 2">
    <name type="scientific">Ectopseudomonas composti</name>
    <dbReference type="NCBI Taxonomy" id="658457"/>
    <lineage>
        <taxon>Bacteria</taxon>
        <taxon>Pseudomonadati</taxon>
        <taxon>Pseudomonadota</taxon>
        <taxon>Gammaproteobacteria</taxon>
        <taxon>Pseudomonadales</taxon>
        <taxon>Pseudomonadaceae</taxon>
        <taxon>Ectopseudomonas</taxon>
    </lineage>
</organism>
<proteinExistence type="predicted"/>
<evidence type="ECO:0000313" key="2">
    <source>
        <dbReference type="Proteomes" id="UP000023842"/>
    </source>
</evidence>
<protein>
    <submittedName>
        <fullName evidence="1">Uncharacterized protein</fullName>
    </submittedName>
</protein>
<accession>A0ABP3C0X0</accession>
<sequence>MAGLWQLQVIYHSPLAMLTGTLNPGRLVVGGAQGMRYIIRGTTITEHGSSDGPLVSDSLTAVEVERTVLTPEDQ</sequence>
<evidence type="ECO:0000313" key="1">
    <source>
        <dbReference type="EMBL" id="EZH83502.1"/>
    </source>
</evidence>
<keyword evidence="2" id="KW-1185">Reference proteome</keyword>
<gene>
    <name evidence="1" type="ORF">AU05_24225</name>
</gene>
<comment type="caution">
    <text evidence="1">The sequence shown here is derived from an EMBL/GenBank/DDBJ whole genome shotgun (WGS) entry which is preliminary data.</text>
</comment>
<reference evidence="2" key="1">
    <citation type="journal article" date="2014" name="Genome Announc.">
        <title>Draft Genome Sequence of the algae degrading bacterium Pseudomonas mendocina AD6.</title>
        <authorList>
            <person name="Barney B.M."/>
            <person name="Lenneman E.M."/>
        </authorList>
    </citation>
    <scope>NUCLEOTIDE SEQUENCE [LARGE SCALE GENOMIC DNA]</scope>
    <source>
        <strain evidence="2">AD6</strain>
    </source>
</reference>
<name>A0ABP3C0X0_9GAMM</name>